<name>A0A1A8XJA4_9PROT</name>
<dbReference type="GO" id="GO:0004519">
    <property type="term" value="F:endonuclease activity"/>
    <property type="evidence" value="ECO:0007669"/>
    <property type="project" value="UniProtKB-UniRule"/>
</dbReference>
<accession>A0A1A8XJA4</accession>
<sequence length="344" mass="37325">MTSLYVDRRGVTLKADGEALVFHENGERIGTVPLAPLSRVFLRGDVTLSSALLGKLGERGIGVVVLSGRKAVPTMLLGRPHNDAARRVAQYRLSLDADFCLRFSRAIVEAKLRAQADFLAERRDSEPRSRYLLTLSLKRLASSIAAVDEQRSIASLRGLEGAGAAAYFEGFADLLPERLKFSGRNRRPPRDPVNAMLSLGYTLLHAETVLALYGAGLDPFVGFYHALDFGRESLACDLVEALRVEVDQHALMLFRSEKLRAEDFSTTESGCLLGKAGRARFYAEWEALAARLRKLLAESVSDVANAIALAGAVDAPCSPPLDTEWANEPMDEAGNGSAGDDDGF</sequence>
<evidence type="ECO:0000256" key="9">
    <source>
        <dbReference type="ARBA" id="ARBA00038592"/>
    </source>
</evidence>
<dbReference type="InterPro" id="IPR002729">
    <property type="entry name" value="CRISPR-assoc_Cas1"/>
</dbReference>
<feature type="binding site" evidence="10">
    <location>
        <position position="160"/>
    </location>
    <ligand>
        <name>Mn(2+)</name>
        <dbReference type="ChEBI" id="CHEBI:29035"/>
    </ligand>
</feature>
<evidence type="ECO:0000256" key="7">
    <source>
        <dbReference type="ARBA" id="ARBA00023125"/>
    </source>
</evidence>
<dbReference type="RefSeq" id="WP_245754450.1">
    <property type="nucleotide sequence ID" value="NZ_FLQX01000090.1"/>
</dbReference>
<keyword evidence="7 10" id="KW-0238">DNA-binding</keyword>
<keyword evidence="3 10" id="KW-0255">Endonuclease</keyword>
<dbReference type="PANTHER" id="PTHR34353:SF2">
    <property type="entry name" value="CRISPR-ASSOCIATED ENDONUCLEASE CAS1 1"/>
    <property type="match status" value="1"/>
</dbReference>
<keyword evidence="6 10" id="KW-0051">Antiviral defense</keyword>
<keyword evidence="4 10" id="KW-0378">Hydrolase</keyword>
<dbReference type="HAMAP" id="MF_01470">
    <property type="entry name" value="Cas1"/>
    <property type="match status" value="1"/>
</dbReference>
<dbReference type="Gene3D" id="3.100.10.20">
    <property type="entry name" value="CRISPR-associated endonuclease Cas1, N-terminal domain"/>
    <property type="match status" value="1"/>
</dbReference>
<dbReference type="GO" id="GO:0043571">
    <property type="term" value="P:maintenance of CRISPR repeat elements"/>
    <property type="evidence" value="ECO:0007669"/>
    <property type="project" value="UniProtKB-UniRule"/>
</dbReference>
<comment type="subunit">
    <text evidence="9 10">Homodimer, forms a heterotetramer with a Cas2 homodimer.</text>
</comment>
<reference evidence="12 13" key="1">
    <citation type="submission" date="2016-06" db="EMBL/GenBank/DDBJ databases">
        <authorList>
            <person name="Kjaerup R.B."/>
            <person name="Dalgaard T.S."/>
            <person name="Juul-Madsen H.R."/>
        </authorList>
    </citation>
    <scope>NUCLEOTIDE SEQUENCE [LARGE SCALE GENOMIC DNA]</scope>
    <source>
        <strain evidence="12">3</strain>
    </source>
</reference>
<evidence type="ECO:0000256" key="3">
    <source>
        <dbReference type="ARBA" id="ARBA00022759"/>
    </source>
</evidence>
<feature type="region of interest" description="Disordered" evidence="11">
    <location>
        <begin position="320"/>
        <end position="344"/>
    </location>
</feature>
<dbReference type="STRING" id="1860102.ACCAA_180052"/>
<keyword evidence="1 10" id="KW-0540">Nuclease</keyword>
<keyword evidence="2 10" id="KW-0479">Metal-binding</keyword>
<evidence type="ECO:0000256" key="8">
    <source>
        <dbReference type="ARBA" id="ARBA00023211"/>
    </source>
</evidence>
<dbReference type="NCBIfam" id="TIGR00287">
    <property type="entry name" value="cas1"/>
    <property type="match status" value="1"/>
</dbReference>
<evidence type="ECO:0000256" key="1">
    <source>
        <dbReference type="ARBA" id="ARBA00022722"/>
    </source>
</evidence>
<dbReference type="PANTHER" id="PTHR34353">
    <property type="entry name" value="CRISPR-ASSOCIATED ENDONUCLEASE CAS1 1"/>
    <property type="match status" value="1"/>
</dbReference>
<evidence type="ECO:0000256" key="5">
    <source>
        <dbReference type="ARBA" id="ARBA00022842"/>
    </source>
</evidence>
<feature type="binding site" evidence="10">
    <location>
        <position position="225"/>
    </location>
    <ligand>
        <name>Mn(2+)</name>
        <dbReference type="ChEBI" id="CHEBI:29035"/>
    </ligand>
</feature>
<dbReference type="AlphaFoldDB" id="A0A1A8XJA4"/>
<dbReference type="InterPro" id="IPR042206">
    <property type="entry name" value="CRISPR-assoc_Cas1_C"/>
</dbReference>
<dbReference type="Proteomes" id="UP000199169">
    <property type="component" value="Unassembled WGS sequence"/>
</dbReference>
<evidence type="ECO:0000313" key="12">
    <source>
        <dbReference type="EMBL" id="SBT04776.1"/>
    </source>
</evidence>
<dbReference type="GO" id="GO:0003677">
    <property type="term" value="F:DNA binding"/>
    <property type="evidence" value="ECO:0007669"/>
    <property type="project" value="UniProtKB-KW"/>
</dbReference>
<comment type="function">
    <text evidence="10">CRISPR (clustered regularly interspaced short palindromic repeat), is an adaptive immune system that provides protection against mobile genetic elements (viruses, transposable elements and conjugative plasmids). CRISPR clusters contain spacers, sequences complementary to antecedent mobile elements, and target invading nucleic acids. CRISPR clusters are transcribed and processed into CRISPR RNA (crRNA). Acts as a dsDNA endonuclease. Involved in the integration of spacer DNA into the CRISPR cassette.</text>
</comment>
<comment type="cofactor">
    <cofactor evidence="10">
        <name>Mg(2+)</name>
        <dbReference type="ChEBI" id="CHEBI:18420"/>
    </cofactor>
    <cofactor evidence="10">
        <name>Mn(2+)</name>
        <dbReference type="ChEBI" id="CHEBI:29035"/>
    </cofactor>
</comment>
<dbReference type="GO" id="GO:0016787">
    <property type="term" value="F:hydrolase activity"/>
    <property type="evidence" value="ECO:0007669"/>
    <property type="project" value="UniProtKB-KW"/>
</dbReference>
<dbReference type="GO" id="GO:0046872">
    <property type="term" value="F:metal ion binding"/>
    <property type="evidence" value="ECO:0007669"/>
    <property type="project" value="UniProtKB-UniRule"/>
</dbReference>
<dbReference type="Gene3D" id="1.20.120.920">
    <property type="entry name" value="CRISPR-associated endonuclease Cas1, C-terminal domain"/>
    <property type="match status" value="1"/>
</dbReference>
<organism evidence="12 13">
    <name type="scientific">Candidatus Accumulibacter aalborgensis</name>
    <dbReference type="NCBI Taxonomy" id="1860102"/>
    <lineage>
        <taxon>Bacteria</taxon>
        <taxon>Pseudomonadati</taxon>
        <taxon>Pseudomonadota</taxon>
        <taxon>Betaproteobacteria</taxon>
        <taxon>Candidatus Accumulibacter</taxon>
    </lineage>
</organism>
<dbReference type="Pfam" id="PF01867">
    <property type="entry name" value="Cas_Cas1"/>
    <property type="match status" value="1"/>
</dbReference>
<evidence type="ECO:0000256" key="10">
    <source>
        <dbReference type="HAMAP-Rule" id="MF_01470"/>
    </source>
</evidence>
<protein>
    <recommendedName>
        <fullName evidence="10">CRISPR-associated endonuclease Cas1</fullName>
        <ecNumber evidence="10">3.1.-.-</ecNumber>
    </recommendedName>
</protein>
<dbReference type="EC" id="3.1.-.-" evidence="10"/>
<dbReference type="InterPro" id="IPR042211">
    <property type="entry name" value="CRISPR-assoc_Cas1_N"/>
</dbReference>
<evidence type="ECO:0000256" key="11">
    <source>
        <dbReference type="SAM" id="MobiDB-lite"/>
    </source>
</evidence>
<dbReference type="GO" id="GO:0051607">
    <property type="term" value="P:defense response to virus"/>
    <property type="evidence" value="ECO:0007669"/>
    <property type="project" value="UniProtKB-UniRule"/>
</dbReference>
<comment type="similarity">
    <text evidence="10">Belongs to the CRISPR-associated endonuclease Cas1 family.</text>
</comment>
<dbReference type="InterPro" id="IPR050646">
    <property type="entry name" value="Cas1"/>
</dbReference>
<feature type="binding site" evidence="10">
    <location>
        <position position="240"/>
    </location>
    <ligand>
        <name>Mn(2+)</name>
        <dbReference type="ChEBI" id="CHEBI:29035"/>
    </ligand>
</feature>
<evidence type="ECO:0000256" key="6">
    <source>
        <dbReference type="ARBA" id="ARBA00023118"/>
    </source>
</evidence>
<gene>
    <name evidence="12" type="primary">cas</name>
    <name evidence="10" type="synonym">cas1</name>
    <name evidence="12" type="ORF">ACCAA_180052</name>
</gene>
<keyword evidence="8 10" id="KW-0464">Manganese</keyword>
<keyword evidence="5 10" id="KW-0460">Magnesium</keyword>
<evidence type="ECO:0000256" key="4">
    <source>
        <dbReference type="ARBA" id="ARBA00022801"/>
    </source>
</evidence>
<evidence type="ECO:0000313" key="13">
    <source>
        <dbReference type="Proteomes" id="UP000199169"/>
    </source>
</evidence>
<evidence type="ECO:0000256" key="2">
    <source>
        <dbReference type="ARBA" id="ARBA00022723"/>
    </source>
</evidence>
<dbReference type="CDD" id="cd09634">
    <property type="entry name" value="Cas1_I-II-III"/>
    <property type="match status" value="1"/>
</dbReference>
<proteinExistence type="inferred from homology"/>
<dbReference type="EMBL" id="FLQX01000090">
    <property type="protein sequence ID" value="SBT04776.1"/>
    <property type="molecule type" value="Genomic_DNA"/>
</dbReference>
<keyword evidence="13" id="KW-1185">Reference proteome</keyword>